<keyword evidence="3" id="KW-1185">Reference proteome</keyword>
<gene>
    <name evidence="2" type="ORF">AJ80_02307</name>
</gene>
<evidence type="ECO:0008006" key="4">
    <source>
        <dbReference type="Google" id="ProtNLM"/>
    </source>
</evidence>
<dbReference type="Proteomes" id="UP000224634">
    <property type="component" value="Unassembled WGS sequence"/>
</dbReference>
<dbReference type="EMBL" id="PDNA01000021">
    <property type="protein sequence ID" value="PGH23701.1"/>
    <property type="molecule type" value="Genomic_DNA"/>
</dbReference>
<feature type="chain" id="PRO_5012473853" description="Ecp2 effector protein domain-containing protein" evidence="1">
    <location>
        <begin position="21"/>
        <end position="443"/>
    </location>
</feature>
<dbReference type="AlphaFoldDB" id="A0A2B7YRL6"/>
<dbReference type="OrthoDB" id="3915838at2759"/>
<evidence type="ECO:0000313" key="3">
    <source>
        <dbReference type="Proteomes" id="UP000224634"/>
    </source>
</evidence>
<sequence length="443" mass="47621">MRTPALLVPVLGAVLAQTIALPKPADYGAVDPSDGETNLNLALKGESVSATAGVCTLPYNTGNLQTAADTWEKSGANGFLISWLLEKGKRDLEHWSSRFIQDTTGNGEGGSSIDCKNFPAGNTCNPPPAGSCSNYNPPAAFFVQVSMSRCFSMFLQMHEALQDFAIEQLGSGIKDIVTDFAPPKADNQLLAMLSGGLVSAAALAGPLWKAASPLNFAVGILGVVVSGINSSPPELDANDELERQLGKVFGRVQEGITYQVNNIFSGYSLETPFLGEFFAVAKTWGAFSDGKFLDSKIVNESANKWKQGVTHRITQGLAVNALKHDGWIVFIDTAKKNKGSCKDVFGAEWIGEECLMLAKRSDVGGGDLFTRPEDMITIMKEDMVKKLSDSSHKYKFNMVEFFSNAKDCNGGDPAFDTPGHDGDAKLPRCFVNFEIKKADTSPF</sequence>
<name>A0A2B7YRL6_POLH7</name>
<reference evidence="2 3" key="1">
    <citation type="submission" date="2017-10" db="EMBL/GenBank/DDBJ databases">
        <title>Comparative genomics in systemic dimorphic fungi from Ajellomycetaceae.</title>
        <authorList>
            <person name="Munoz J.F."/>
            <person name="Mcewen J.G."/>
            <person name="Clay O.K."/>
            <person name="Cuomo C.A."/>
        </authorList>
    </citation>
    <scope>NUCLEOTIDE SEQUENCE [LARGE SCALE GENOMIC DNA]</scope>
    <source>
        <strain evidence="2 3">UAMH7299</strain>
    </source>
</reference>
<evidence type="ECO:0000256" key="1">
    <source>
        <dbReference type="SAM" id="SignalP"/>
    </source>
</evidence>
<evidence type="ECO:0000313" key="2">
    <source>
        <dbReference type="EMBL" id="PGH23701.1"/>
    </source>
</evidence>
<protein>
    <recommendedName>
        <fullName evidence="4">Ecp2 effector protein domain-containing protein</fullName>
    </recommendedName>
</protein>
<organism evidence="2 3">
    <name type="scientific">Polytolypa hystricis (strain UAMH7299)</name>
    <dbReference type="NCBI Taxonomy" id="1447883"/>
    <lineage>
        <taxon>Eukaryota</taxon>
        <taxon>Fungi</taxon>
        <taxon>Dikarya</taxon>
        <taxon>Ascomycota</taxon>
        <taxon>Pezizomycotina</taxon>
        <taxon>Eurotiomycetes</taxon>
        <taxon>Eurotiomycetidae</taxon>
        <taxon>Onygenales</taxon>
        <taxon>Onygenales incertae sedis</taxon>
        <taxon>Polytolypa</taxon>
    </lineage>
</organism>
<proteinExistence type="predicted"/>
<keyword evidence="1" id="KW-0732">Signal</keyword>
<feature type="signal peptide" evidence="1">
    <location>
        <begin position="1"/>
        <end position="20"/>
    </location>
</feature>
<accession>A0A2B7YRL6</accession>
<comment type="caution">
    <text evidence="2">The sequence shown here is derived from an EMBL/GenBank/DDBJ whole genome shotgun (WGS) entry which is preliminary data.</text>
</comment>
<dbReference type="STRING" id="1447883.A0A2B7YRL6"/>